<sequence length="428" mass="45670">MKNLFSHFDRRHGVLLLALGAAATTFWMPALATALSTLAGILVILPRKSAAGEIDSLATLLGEIGEGSLSNRVPRAYRDPTLETMRVSLNSALDQTETAFREILGGMDAGTNQRPWRRLQTVGLHGLFKNVLDRMQVMLDNLDAAQVSVAREALLSRIFLRSERGLSLAIDHVSGSLGTVCVNATESATLAHDFSDTAHSMSEAASHMSGALGDASVRANEGARAVSDLSEKAGAIRALTGNIDHIAKQTNLLALNASIEAARAGEAGRGFAVVADEVRQLADQAQRSAEEIAEAISAISASMAAANSQINALASAVSDARDTADEFQEKLITSAKSAHQVGTLASRIGEGALSMSRSMNIVSTAQKARADANLIIQGEVTDLRSLTDMEQEAARIAADRRWVKDSRDRSALVEIYDHLFENLEQQMR</sequence>
<accession>A0A557QJL6</accession>
<dbReference type="PRINTS" id="PR00260">
    <property type="entry name" value="CHEMTRNSDUCR"/>
</dbReference>
<dbReference type="InterPro" id="IPR004090">
    <property type="entry name" value="Chemotax_Me-accpt_rcpt"/>
</dbReference>
<dbReference type="Gene3D" id="1.10.287.950">
    <property type="entry name" value="Methyl-accepting chemotaxis protein"/>
    <property type="match status" value="1"/>
</dbReference>
<reference evidence="6 7" key="1">
    <citation type="submission" date="2019-07" db="EMBL/GenBank/DDBJ databases">
        <title>The pathways for chlorine oxyanion respiration interact through the shared metabolite chlorate.</title>
        <authorList>
            <person name="Barnum T.P."/>
            <person name="Cheng Y."/>
            <person name="Hill K.A."/>
            <person name="Lucas L.N."/>
            <person name="Carlson H.K."/>
            <person name="Coates J.D."/>
        </authorList>
    </citation>
    <scope>NUCLEOTIDE SEQUENCE [LARGE SCALE GENOMIC DNA]</scope>
    <source>
        <strain evidence="6 7">SFB-3</strain>
    </source>
</reference>
<evidence type="ECO:0000259" key="5">
    <source>
        <dbReference type="PROSITE" id="PS50111"/>
    </source>
</evidence>
<dbReference type="GO" id="GO:0016020">
    <property type="term" value="C:membrane"/>
    <property type="evidence" value="ECO:0007669"/>
    <property type="project" value="InterPro"/>
</dbReference>
<dbReference type="Pfam" id="PF00015">
    <property type="entry name" value="MCPsignal"/>
    <property type="match status" value="1"/>
</dbReference>
<name>A0A557QJL6_9RHOO</name>
<feature type="domain" description="Methyl-accepting transducer" evidence="5">
    <location>
        <begin position="169"/>
        <end position="375"/>
    </location>
</feature>
<proteinExistence type="inferred from homology"/>
<dbReference type="GO" id="GO:0007165">
    <property type="term" value="P:signal transduction"/>
    <property type="evidence" value="ECO:0007669"/>
    <property type="project" value="UniProtKB-KW"/>
</dbReference>
<gene>
    <name evidence="6" type="ORF">FHP91_14900</name>
</gene>
<dbReference type="GO" id="GO:0004888">
    <property type="term" value="F:transmembrane signaling receptor activity"/>
    <property type="evidence" value="ECO:0007669"/>
    <property type="project" value="InterPro"/>
</dbReference>
<evidence type="ECO:0000256" key="1">
    <source>
        <dbReference type="ARBA" id="ARBA00023224"/>
    </source>
</evidence>
<dbReference type="PANTHER" id="PTHR32089">
    <property type="entry name" value="METHYL-ACCEPTING CHEMOTAXIS PROTEIN MCPB"/>
    <property type="match status" value="1"/>
</dbReference>
<keyword evidence="7" id="KW-1185">Reference proteome</keyword>
<dbReference type="RefSeq" id="WP_144310340.1">
    <property type="nucleotide sequence ID" value="NZ_VMNK01000015.1"/>
</dbReference>
<dbReference type="AlphaFoldDB" id="A0A557QJL6"/>
<evidence type="ECO:0000313" key="7">
    <source>
        <dbReference type="Proteomes" id="UP000319502"/>
    </source>
</evidence>
<feature type="coiled-coil region" evidence="4">
    <location>
        <begin position="275"/>
        <end position="330"/>
    </location>
</feature>
<evidence type="ECO:0000256" key="2">
    <source>
        <dbReference type="ARBA" id="ARBA00029447"/>
    </source>
</evidence>
<comment type="similarity">
    <text evidence="2">Belongs to the methyl-accepting chemotaxis (MCP) protein family.</text>
</comment>
<dbReference type="PROSITE" id="PS50111">
    <property type="entry name" value="CHEMOTAXIS_TRANSDUC_2"/>
    <property type="match status" value="1"/>
</dbReference>
<dbReference type="GO" id="GO:0006935">
    <property type="term" value="P:chemotaxis"/>
    <property type="evidence" value="ECO:0007669"/>
    <property type="project" value="InterPro"/>
</dbReference>
<dbReference type="Proteomes" id="UP000319502">
    <property type="component" value="Unassembled WGS sequence"/>
</dbReference>
<organism evidence="6 7">
    <name type="scientific">Denitromonas halophila</name>
    <dbReference type="NCBI Taxonomy" id="1629404"/>
    <lineage>
        <taxon>Bacteria</taxon>
        <taxon>Pseudomonadati</taxon>
        <taxon>Pseudomonadota</taxon>
        <taxon>Betaproteobacteria</taxon>
        <taxon>Rhodocyclales</taxon>
        <taxon>Zoogloeaceae</taxon>
        <taxon>Denitromonas</taxon>
    </lineage>
</organism>
<protein>
    <submittedName>
        <fullName evidence="6">Chemotaxis protein</fullName>
    </submittedName>
</protein>
<evidence type="ECO:0000313" key="6">
    <source>
        <dbReference type="EMBL" id="TVO53089.1"/>
    </source>
</evidence>
<dbReference type="SUPFAM" id="SSF58104">
    <property type="entry name" value="Methyl-accepting chemotaxis protein (MCP) signaling domain"/>
    <property type="match status" value="1"/>
</dbReference>
<keyword evidence="1 3" id="KW-0807">Transducer</keyword>
<dbReference type="OrthoDB" id="6114328at2"/>
<keyword evidence="4" id="KW-0175">Coiled coil</keyword>
<dbReference type="PANTHER" id="PTHR32089:SF112">
    <property type="entry name" value="LYSOZYME-LIKE PROTEIN-RELATED"/>
    <property type="match status" value="1"/>
</dbReference>
<dbReference type="InterPro" id="IPR004089">
    <property type="entry name" value="MCPsignal_dom"/>
</dbReference>
<dbReference type="EMBL" id="VMNK01000015">
    <property type="protein sequence ID" value="TVO53089.1"/>
    <property type="molecule type" value="Genomic_DNA"/>
</dbReference>
<dbReference type="SMART" id="SM00283">
    <property type="entry name" value="MA"/>
    <property type="match status" value="1"/>
</dbReference>
<evidence type="ECO:0000256" key="4">
    <source>
        <dbReference type="SAM" id="Coils"/>
    </source>
</evidence>
<comment type="caution">
    <text evidence="6">The sequence shown here is derived from an EMBL/GenBank/DDBJ whole genome shotgun (WGS) entry which is preliminary data.</text>
</comment>
<evidence type="ECO:0000256" key="3">
    <source>
        <dbReference type="PROSITE-ProRule" id="PRU00284"/>
    </source>
</evidence>